<dbReference type="OrthoDB" id="3190962at2759"/>
<evidence type="ECO:0000313" key="1">
    <source>
        <dbReference type="EMBL" id="KIO32023.1"/>
    </source>
</evidence>
<evidence type="ECO:0008006" key="3">
    <source>
        <dbReference type="Google" id="ProtNLM"/>
    </source>
</evidence>
<protein>
    <recommendedName>
        <fullName evidence="3">Retrotransposon gag domain-containing protein</fullName>
    </recommendedName>
</protein>
<dbReference type="AlphaFoldDB" id="A0A0C3LDK8"/>
<proteinExistence type="predicted"/>
<dbReference type="HOGENOM" id="CLU_050425_0_0_1"/>
<keyword evidence="2" id="KW-1185">Reference proteome</keyword>
<dbReference type="EMBL" id="KN822958">
    <property type="protein sequence ID" value="KIO32023.1"/>
    <property type="molecule type" value="Genomic_DNA"/>
</dbReference>
<sequence>MGDSMDISWLTFSGGPKESASDFVQSLQRVAFQNGQVNDDRWLTQYASTCFTGDALLWYSDLDDKTRNDWSKLRSAFLRRYSTPAIIPQPAVARPAKWNIFSRRIPEPTKGRIEIFLKEHAKTLGFIAYNKNLATFSIVQNPAEAQVFSIPHHKKKSIVQIRMEGFPPDNQYPNIGLALVNNDGVEAPDAIPPPLPMNLYGELDYLKPSSLCSKDPDHGWIMGDRPMATWAFRACTESSALPRQRRSAKTSNSLERASSAIWKHDKRSNKLTIIWVMDNDKEGELRVIVPDNLPDNLHVHRVQDWKRARSRLKEKEAGLYFVPDEST</sequence>
<reference evidence="1 2" key="1">
    <citation type="submission" date="2014-04" db="EMBL/GenBank/DDBJ databases">
        <authorList>
            <consortium name="DOE Joint Genome Institute"/>
            <person name="Kuo A."/>
            <person name="Girlanda M."/>
            <person name="Perotto S."/>
            <person name="Kohler A."/>
            <person name="Nagy L.G."/>
            <person name="Floudas D."/>
            <person name="Copeland A."/>
            <person name="Barry K.W."/>
            <person name="Cichocki N."/>
            <person name="Veneault-Fourrey C."/>
            <person name="LaButti K."/>
            <person name="Lindquist E.A."/>
            <person name="Lipzen A."/>
            <person name="Lundell T."/>
            <person name="Morin E."/>
            <person name="Murat C."/>
            <person name="Sun H."/>
            <person name="Tunlid A."/>
            <person name="Henrissat B."/>
            <person name="Grigoriev I.V."/>
            <person name="Hibbett D.S."/>
            <person name="Martin F."/>
            <person name="Nordberg H.P."/>
            <person name="Cantor M.N."/>
            <person name="Hua S.X."/>
        </authorList>
    </citation>
    <scope>NUCLEOTIDE SEQUENCE [LARGE SCALE GENOMIC DNA]</scope>
    <source>
        <strain evidence="1 2">MUT 4182</strain>
    </source>
</reference>
<accession>A0A0C3LDK8</accession>
<reference evidence="2" key="2">
    <citation type="submission" date="2015-01" db="EMBL/GenBank/DDBJ databases">
        <title>Evolutionary Origins and Diversification of the Mycorrhizal Mutualists.</title>
        <authorList>
            <consortium name="DOE Joint Genome Institute"/>
            <consortium name="Mycorrhizal Genomics Consortium"/>
            <person name="Kohler A."/>
            <person name="Kuo A."/>
            <person name="Nagy L.G."/>
            <person name="Floudas D."/>
            <person name="Copeland A."/>
            <person name="Barry K.W."/>
            <person name="Cichocki N."/>
            <person name="Veneault-Fourrey C."/>
            <person name="LaButti K."/>
            <person name="Lindquist E.A."/>
            <person name="Lipzen A."/>
            <person name="Lundell T."/>
            <person name="Morin E."/>
            <person name="Murat C."/>
            <person name="Riley R."/>
            <person name="Ohm R."/>
            <person name="Sun H."/>
            <person name="Tunlid A."/>
            <person name="Henrissat B."/>
            <person name="Grigoriev I.V."/>
            <person name="Hibbett D.S."/>
            <person name="Martin F."/>
        </authorList>
    </citation>
    <scope>NUCLEOTIDE SEQUENCE [LARGE SCALE GENOMIC DNA]</scope>
    <source>
        <strain evidence="2">MUT 4182</strain>
    </source>
</reference>
<name>A0A0C3LDK8_9AGAM</name>
<dbReference type="Proteomes" id="UP000054248">
    <property type="component" value="Unassembled WGS sequence"/>
</dbReference>
<evidence type="ECO:0000313" key="2">
    <source>
        <dbReference type="Proteomes" id="UP000054248"/>
    </source>
</evidence>
<gene>
    <name evidence="1" type="ORF">M407DRAFT_19049</name>
</gene>
<organism evidence="1 2">
    <name type="scientific">Tulasnella calospora MUT 4182</name>
    <dbReference type="NCBI Taxonomy" id="1051891"/>
    <lineage>
        <taxon>Eukaryota</taxon>
        <taxon>Fungi</taxon>
        <taxon>Dikarya</taxon>
        <taxon>Basidiomycota</taxon>
        <taxon>Agaricomycotina</taxon>
        <taxon>Agaricomycetes</taxon>
        <taxon>Cantharellales</taxon>
        <taxon>Tulasnellaceae</taxon>
        <taxon>Tulasnella</taxon>
    </lineage>
</organism>